<sequence>MARLALAAPSLPSECSDSATSMLKQFRLMVYRERNGSESVSPRVGFNLSTSEKLSLEREEILRVTLRNRPGIKLGIKLAVKKNQPGLYILGIIPDGEAHMDGRLKKDDRILEINNYDLRDGTQEHAVEIIRNCTESVSFLIQRLVRPQTPDIIRTTSGEEHVPSSSRKDIVPRPPSSAEGVSSTASVSTSATPPPSSSTSASNPVGFISKVHLKPIIMRPCREVEIVITKRVDESLGMSVAGGLASQRGDTPVYVTNFDPSYPVGRSGKISRGDILLSVNGVDLLGLSHEQAVESLKSCRQTPSCADPNSMHQIRMRFLEGPETSTDDGNFLPTWVYWLQLPAYCQIPKLIGLRRSSNGSLGFYIVGGHEFYRGSSDSNSSVQQVNQLIVIKSIVPDSPAFRNGQLK</sequence>
<feature type="domain" description="PDZ" evidence="2">
    <location>
        <begin position="63"/>
        <end position="145"/>
    </location>
</feature>
<dbReference type="SMART" id="SM00228">
    <property type="entry name" value="PDZ"/>
    <property type="match status" value="2"/>
</dbReference>
<dbReference type="Gene3D" id="2.30.42.10">
    <property type="match status" value="3"/>
</dbReference>
<feature type="compositionally biased region" description="Basic and acidic residues" evidence="1">
    <location>
        <begin position="157"/>
        <end position="171"/>
    </location>
</feature>
<organism evidence="3 4">
    <name type="scientific">Cichlidogyrus casuarinus</name>
    <dbReference type="NCBI Taxonomy" id="1844966"/>
    <lineage>
        <taxon>Eukaryota</taxon>
        <taxon>Metazoa</taxon>
        <taxon>Spiralia</taxon>
        <taxon>Lophotrochozoa</taxon>
        <taxon>Platyhelminthes</taxon>
        <taxon>Monogenea</taxon>
        <taxon>Monopisthocotylea</taxon>
        <taxon>Dactylogyridea</taxon>
        <taxon>Ancyrocephalidae</taxon>
        <taxon>Cichlidogyrus</taxon>
    </lineage>
</organism>
<feature type="domain" description="PDZ" evidence="2">
    <location>
        <begin position="225"/>
        <end position="298"/>
    </location>
</feature>
<comment type="caution">
    <text evidence="3">The sequence shown here is derived from an EMBL/GenBank/DDBJ whole genome shotgun (WGS) entry which is preliminary data.</text>
</comment>
<evidence type="ECO:0000313" key="4">
    <source>
        <dbReference type="Proteomes" id="UP001626550"/>
    </source>
</evidence>
<dbReference type="PANTHER" id="PTHR19964">
    <property type="entry name" value="MULTIPLE PDZ DOMAIN PROTEIN"/>
    <property type="match status" value="1"/>
</dbReference>
<dbReference type="Pfam" id="PF00595">
    <property type="entry name" value="PDZ"/>
    <property type="match status" value="2"/>
</dbReference>
<dbReference type="SUPFAM" id="SSF50156">
    <property type="entry name" value="PDZ domain-like"/>
    <property type="match status" value="3"/>
</dbReference>
<gene>
    <name evidence="3" type="primary">LNX1</name>
    <name evidence="3" type="ORF">Ciccas_006189</name>
</gene>
<proteinExistence type="predicted"/>
<dbReference type="PANTHER" id="PTHR19964:SF84">
    <property type="entry name" value="LIGAND OF NUMB PROTEIN X 2-LIKE ISOFORM X1"/>
    <property type="match status" value="1"/>
</dbReference>
<dbReference type="Proteomes" id="UP001626550">
    <property type="component" value="Unassembled WGS sequence"/>
</dbReference>
<evidence type="ECO:0000256" key="1">
    <source>
        <dbReference type="SAM" id="MobiDB-lite"/>
    </source>
</evidence>
<protein>
    <submittedName>
        <fullName evidence="3">E3 ubiquitin-protein ligase LNX</fullName>
    </submittedName>
</protein>
<dbReference type="InterPro" id="IPR051342">
    <property type="entry name" value="PDZ_scaffold"/>
</dbReference>
<feature type="domain" description="PDZ" evidence="2">
    <location>
        <begin position="350"/>
        <end position="407"/>
    </location>
</feature>
<dbReference type="InterPro" id="IPR036034">
    <property type="entry name" value="PDZ_sf"/>
</dbReference>
<keyword evidence="4" id="KW-1185">Reference proteome</keyword>
<accession>A0ABD2Q6T9</accession>
<evidence type="ECO:0000313" key="3">
    <source>
        <dbReference type="EMBL" id="KAL3315183.1"/>
    </source>
</evidence>
<dbReference type="EMBL" id="JBJKFK010000807">
    <property type="protein sequence ID" value="KAL3315183.1"/>
    <property type="molecule type" value="Genomic_DNA"/>
</dbReference>
<reference evidence="3 4" key="1">
    <citation type="submission" date="2024-11" db="EMBL/GenBank/DDBJ databases">
        <title>Adaptive evolution of stress response genes in parasites aligns with host niche diversity.</title>
        <authorList>
            <person name="Hahn C."/>
            <person name="Resl P."/>
        </authorList>
    </citation>
    <scope>NUCLEOTIDE SEQUENCE [LARGE SCALE GENOMIC DNA]</scope>
    <source>
        <strain evidence="3">EGGRZ-B1_66</strain>
        <tissue evidence="3">Body</tissue>
    </source>
</reference>
<feature type="compositionally biased region" description="Low complexity" evidence="1">
    <location>
        <begin position="176"/>
        <end position="202"/>
    </location>
</feature>
<evidence type="ECO:0000259" key="2">
    <source>
        <dbReference type="PROSITE" id="PS50106"/>
    </source>
</evidence>
<dbReference type="InterPro" id="IPR001478">
    <property type="entry name" value="PDZ"/>
</dbReference>
<dbReference type="AlphaFoldDB" id="A0ABD2Q6T9"/>
<name>A0ABD2Q6T9_9PLAT</name>
<dbReference type="PROSITE" id="PS50106">
    <property type="entry name" value="PDZ"/>
    <property type="match status" value="3"/>
</dbReference>
<feature type="region of interest" description="Disordered" evidence="1">
    <location>
        <begin position="151"/>
        <end position="204"/>
    </location>
</feature>